<name>A0A383BM56_9ZZZZ</name>
<gene>
    <name evidence="8" type="ORF">METZ01_LOCUS473775</name>
</gene>
<dbReference type="EMBL" id="UINC01201539">
    <property type="protein sequence ID" value="SVE20921.1"/>
    <property type="molecule type" value="Genomic_DNA"/>
</dbReference>
<evidence type="ECO:0000256" key="2">
    <source>
        <dbReference type="ARBA" id="ARBA00022741"/>
    </source>
</evidence>
<keyword evidence="4" id="KW-0648">Protein biosynthesis</keyword>
<dbReference type="PANTHER" id="PTHR42780">
    <property type="entry name" value="SOLEUCYL-TRNA SYNTHETASE"/>
    <property type="match status" value="1"/>
</dbReference>
<sequence length="245" mass="29108">PHRPWIDEVKIRHPKTDLIGTRIPDVGNPWLDAGIVPYSTIHYNTDREYWKKWFPADFVVECFPGQFRNWFYSLLALSTVMEEKAPFKTLLGHAIVKDETGRDMHKSWGNTIWFDEAAEKMGVDVMRWMYASQNPEHNLLFGYTLADGVRKQLITLWNTYSFFVTYANIDDFDPSEPIRTENLTKSDHWIRSKTNVFLHSAQAHYESFQLFLLMMEATELLDNLSNWYVRRNRRRFWKSENDGDK</sequence>
<keyword evidence="5" id="KW-0030">Aminoacyl-tRNA synthetase</keyword>
<feature type="domain" description="Aminoacyl-tRNA synthetase class Ia" evidence="6">
    <location>
        <begin position="21"/>
        <end position="132"/>
    </location>
</feature>
<keyword evidence="1" id="KW-0436">Ligase</keyword>
<feature type="domain" description="Methionyl/Valyl/Leucyl/Isoleucyl-tRNA synthetase anticodon-binding" evidence="7">
    <location>
        <begin position="187"/>
        <end position="241"/>
    </location>
</feature>
<dbReference type="GO" id="GO:0005524">
    <property type="term" value="F:ATP binding"/>
    <property type="evidence" value="ECO:0007669"/>
    <property type="project" value="UniProtKB-KW"/>
</dbReference>
<keyword evidence="2" id="KW-0547">Nucleotide-binding</keyword>
<dbReference type="InterPro" id="IPR002300">
    <property type="entry name" value="aa-tRNA-synth_Ia"/>
</dbReference>
<proteinExistence type="predicted"/>
<protein>
    <recommendedName>
        <fullName evidence="9">Aminoacyl-tRNA synthetase class Ia domain-containing protein</fullName>
    </recommendedName>
</protein>
<evidence type="ECO:0000256" key="1">
    <source>
        <dbReference type="ARBA" id="ARBA00022598"/>
    </source>
</evidence>
<reference evidence="8" key="1">
    <citation type="submission" date="2018-05" db="EMBL/GenBank/DDBJ databases">
        <authorList>
            <person name="Lanie J.A."/>
            <person name="Ng W.-L."/>
            <person name="Kazmierczak K.M."/>
            <person name="Andrzejewski T.M."/>
            <person name="Davidsen T.M."/>
            <person name="Wayne K.J."/>
            <person name="Tettelin H."/>
            <person name="Glass J.I."/>
            <person name="Rusch D."/>
            <person name="Podicherti R."/>
            <person name="Tsui H.-C.T."/>
            <person name="Winkler M.E."/>
        </authorList>
    </citation>
    <scope>NUCLEOTIDE SEQUENCE</scope>
</reference>
<evidence type="ECO:0000259" key="7">
    <source>
        <dbReference type="Pfam" id="PF08264"/>
    </source>
</evidence>
<dbReference type="InterPro" id="IPR013155">
    <property type="entry name" value="M/V/L/I-tRNA-synth_anticd-bd"/>
</dbReference>
<dbReference type="Pfam" id="PF00133">
    <property type="entry name" value="tRNA-synt_1"/>
    <property type="match status" value="1"/>
</dbReference>
<dbReference type="Pfam" id="PF08264">
    <property type="entry name" value="Anticodon_1"/>
    <property type="match status" value="1"/>
</dbReference>
<evidence type="ECO:0000256" key="4">
    <source>
        <dbReference type="ARBA" id="ARBA00022917"/>
    </source>
</evidence>
<organism evidence="8">
    <name type="scientific">marine metagenome</name>
    <dbReference type="NCBI Taxonomy" id="408172"/>
    <lineage>
        <taxon>unclassified sequences</taxon>
        <taxon>metagenomes</taxon>
        <taxon>ecological metagenomes</taxon>
    </lineage>
</organism>
<accession>A0A383BM56</accession>
<dbReference type="SUPFAM" id="SSF47323">
    <property type="entry name" value="Anticodon-binding domain of a subclass of class I aminoacyl-tRNA synthetases"/>
    <property type="match status" value="1"/>
</dbReference>
<dbReference type="SUPFAM" id="SSF52374">
    <property type="entry name" value="Nucleotidylyl transferase"/>
    <property type="match status" value="1"/>
</dbReference>
<dbReference type="InterPro" id="IPR009080">
    <property type="entry name" value="tRNAsynth_Ia_anticodon-bd"/>
</dbReference>
<evidence type="ECO:0000259" key="6">
    <source>
        <dbReference type="Pfam" id="PF00133"/>
    </source>
</evidence>
<dbReference type="AlphaFoldDB" id="A0A383BM56"/>
<evidence type="ECO:0000256" key="5">
    <source>
        <dbReference type="ARBA" id="ARBA00023146"/>
    </source>
</evidence>
<dbReference type="InterPro" id="IPR023586">
    <property type="entry name" value="Ile-tRNA-ligase_type2"/>
</dbReference>
<feature type="non-terminal residue" evidence="8">
    <location>
        <position position="1"/>
    </location>
</feature>
<dbReference type="Gene3D" id="3.40.50.620">
    <property type="entry name" value="HUPs"/>
    <property type="match status" value="1"/>
</dbReference>
<dbReference type="GO" id="GO:0004822">
    <property type="term" value="F:isoleucine-tRNA ligase activity"/>
    <property type="evidence" value="ECO:0007669"/>
    <property type="project" value="InterPro"/>
</dbReference>
<feature type="non-terminal residue" evidence="8">
    <location>
        <position position="245"/>
    </location>
</feature>
<dbReference type="InterPro" id="IPR014729">
    <property type="entry name" value="Rossmann-like_a/b/a_fold"/>
</dbReference>
<evidence type="ECO:0000313" key="8">
    <source>
        <dbReference type="EMBL" id="SVE20921.1"/>
    </source>
</evidence>
<dbReference type="PANTHER" id="PTHR42780:SF1">
    <property type="entry name" value="ISOLEUCINE--TRNA LIGASE, CYTOPLASMIC"/>
    <property type="match status" value="1"/>
</dbReference>
<evidence type="ECO:0008006" key="9">
    <source>
        <dbReference type="Google" id="ProtNLM"/>
    </source>
</evidence>
<keyword evidence="3" id="KW-0067">ATP-binding</keyword>
<evidence type="ECO:0000256" key="3">
    <source>
        <dbReference type="ARBA" id="ARBA00022840"/>
    </source>
</evidence>
<dbReference type="GO" id="GO:0006428">
    <property type="term" value="P:isoleucyl-tRNA aminoacylation"/>
    <property type="evidence" value="ECO:0007669"/>
    <property type="project" value="TreeGrafter"/>
</dbReference>
<dbReference type="Gene3D" id="1.10.730.10">
    <property type="entry name" value="Isoleucyl-tRNA Synthetase, Domain 1"/>
    <property type="match status" value="1"/>
</dbReference>